<accession>A0A7I7RI82</accession>
<name>A0A7I7RI82_MYCCF</name>
<sequence>MNLLPQFRQDFLAATHTTSDAWFSHHPRTWAVETVSRTLALYVPRSKITGWCGTRQPPGGGLPPLTFGVAEVAARVAALDAELALYGCRIFCAPASAAELVRLAHCTASP</sequence>
<evidence type="ECO:0000313" key="1">
    <source>
        <dbReference type="EMBL" id="BBY44268.1"/>
    </source>
</evidence>
<dbReference type="EMBL" id="AP022591">
    <property type="protein sequence ID" value="BBY44268.1"/>
    <property type="molecule type" value="Genomic_DNA"/>
</dbReference>
<reference evidence="1 2" key="1">
    <citation type="journal article" date="2019" name="Emerg. Microbes Infect.">
        <title>Comprehensive subspecies identification of 175 nontuberculous mycobacteria species based on 7547 genomic profiles.</title>
        <authorList>
            <person name="Matsumoto Y."/>
            <person name="Kinjo T."/>
            <person name="Motooka D."/>
            <person name="Nabeya D."/>
            <person name="Jung N."/>
            <person name="Uechi K."/>
            <person name="Horii T."/>
            <person name="Iida T."/>
            <person name="Fujita J."/>
            <person name="Nakamura S."/>
        </authorList>
    </citation>
    <scope>NUCLEOTIDE SEQUENCE [LARGE SCALE GENOMIC DNA]</scope>
    <source>
        <strain evidence="1 2">JCM 18439</strain>
    </source>
</reference>
<proteinExistence type="predicted"/>
<protein>
    <submittedName>
        <fullName evidence="1">Uncharacterized protein</fullName>
    </submittedName>
</protein>
<dbReference type="Proteomes" id="UP000466431">
    <property type="component" value="Chromosome"/>
</dbReference>
<dbReference type="AlphaFoldDB" id="A0A7I7RI82"/>
<keyword evidence="2" id="KW-1185">Reference proteome</keyword>
<organism evidence="1 2">
    <name type="scientific">Mycolicibacterium celeriflavum</name>
    <name type="common">Mycobacterium celeriflavum</name>
    <dbReference type="NCBI Taxonomy" id="1249101"/>
    <lineage>
        <taxon>Bacteria</taxon>
        <taxon>Bacillati</taxon>
        <taxon>Actinomycetota</taxon>
        <taxon>Actinomycetes</taxon>
        <taxon>Mycobacteriales</taxon>
        <taxon>Mycobacteriaceae</taxon>
        <taxon>Mycolicibacterium</taxon>
    </lineage>
</organism>
<gene>
    <name evidence="1" type="ORF">MCEL_25630</name>
</gene>
<dbReference type="KEGG" id="mcee:MCEL_25630"/>
<evidence type="ECO:0000313" key="2">
    <source>
        <dbReference type="Proteomes" id="UP000466431"/>
    </source>
</evidence>